<evidence type="ECO:0000256" key="12">
    <source>
        <dbReference type="ARBA" id="ARBA00023136"/>
    </source>
</evidence>
<protein>
    <recommendedName>
        <fullName evidence="3">Mercuric transport protein MerT</fullName>
    </recommendedName>
    <alternativeName>
        <fullName evidence="13">Mercury ion transport protein</fullName>
    </alternativeName>
</protein>
<keyword evidence="4" id="KW-0813">Transport</keyword>
<evidence type="ECO:0000256" key="6">
    <source>
        <dbReference type="ARBA" id="ARBA00022475"/>
    </source>
</evidence>
<evidence type="ECO:0000313" key="18">
    <source>
        <dbReference type="Proteomes" id="UP000515806"/>
    </source>
</evidence>
<dbReference type="RefSeq" id="WP_145859728.1">
    <property type="nucleotide sequence ID" value="NZ_CP060723.1"/>
</dbReference>
<reference evidence="17 18" key="1">
    <citation type="submission" date="2020-08" db="EMBL/GenBank/DDBJ databases">
        <title>Genome sequence of Pedobacter roseus KACC 11594T.</title>
        <authorList>
            <person name="Hyun D.-W."/>
            <person name="Bae J.-W."/>
        </authorList>
    </citation>
    <scope>NUCLEOTIDE SEQUENCE [LARGE SCALE GENOMIC DNA]</scope>
    <source>
        <strain evidence="17 18">KACC 11594</strain>
    </source>
</reference>
<evidence type="ECO:0000256" key="13">
    <source>
        <dbReference type="ARBA" id="ARBA00030934"/>
    </source>
</evidence>
<evidence type="ECO:0000256" key="8">
    <source>
        <dbReference type="ARBA" id="ARBA00022692"/>
    </source>
</evidence>
<dbReference type="AlphaFoldDB" id="A0A7G9QH59"/>
<keyword evidence="6" id="KW-1003">Cell membrane</keyword>
<keyword evidence="12 15" id="KW-0472">Membrane</keyword>
<evidence type="ECO:0000256" key="5">
    <source>
        <dbReference type="ARBA" id="ARBA00022466"/>
    </source>
</evidence>
<evidence type="ECO:0000259" key="16">
    <source>
        <dbReference type="PROSITE" id="PS50846"/>
    </source>
</evidence>
<feature type="transmembrane region" description="Helical" evidence="15">
    <location>
        <begin position="12"/>
        <end position="42"/>
    </location>
</feature>
<dbReference type="FunFam" id="3.30.70.100:FF:000001">
    <property type="entry name" value="ATPase copper transporting beta"/>
    <property type="match status" value="1"/>
</dbReference>
<evidence type="ECO:0000313" key="17">
    <source>
        <dbReference type="EMBL" id="QNN42684.1"/>
    </source>
</evidence>
<evidence type="ECO:0000256" key="10">
    <source>
        <dbReference type="ARBA" id="ARBA00022914"/>
    </source>
</evidence>
<feature type="transmembrane region" description="Helical" evidence="15">
    <location>
        <begin position="93"/>
        <end position="111"/>
    </location>
</feature>
<evidence type="ECO:0000256" key="9">
    <source>
        <dbReference type="ARBA" id="ARBA00022723"/>
    </source>
</evidence>
<evidence type="ECO:0000256" key="15">
    <source>
        <dbReference type="SAM" id="Phobius"/>
    </source>
</evidence>
<name>A0A7G9QH59_9SPHI</name>
<accession>A0A7G9QH59</accession>
<dbReference type="InterPro" id="IPR036163">
    <property type="entry name" value="HMA_dom_sf"/>
</dbReference>
<dbReference type="KEGG" id="proe:H9L23_00765"/>
<dbReference type="PANTHER" id="PTHR46594:SF4">
    <property type="entry name" value="P-TYPE CATION-TRANSPORTING ATPASE"/>
    <property type="match status" value="1"/>
</dbReference>
<evidence type="ECO:0000256" key="11">
    <source>
        <dbReference type="ARBA" id="ARBA00022989"/>
    </source>
</evidence>
<comment type="subcellular location">
    <subcellularLocation>
        <location evidence="1">Cell inner membrane</location>
        <topology evidence="1">Multi-pass membrane protein</topology>
    </subcellularLocation>
</comment>
<dbReference type="InterPro" id="IPR003457">
    <property type="entry name" value="Transprt_MerT"/>
</dbReference>
<dbReference type="Pfam" id="PF00403">
    <property type="entry name" value="HMA"/>
    <property type="match status" value="1"/>
</dbReference>
<dbReference type="PANTHER" id="PTHR46594">
    <property type="entry name" value="P-TYPE CATION-TRANSPORTING ATPASE"/>
    <property type="match status" value="1"/>
</dbReference>
<keyword evidence="7" id="KW-0997">Cell inner membrane</keyword>
<evidence type="ECO:0000256" key="2">
    <source>
        <dbReference type="ARBA" id="ARBA00008224"/>
    </source>
</evidence>
<dbReference type="GO" id="GO:0015097">
    <property type="term" value="F:mercury ion transmembrane transporter activity"/>
    <property type="evidence" value="ECO:0007669"/>
    <property type="project" value="InterPro"/>
</dbReference>
<keyword evidence="9" id="KW-0479">Metal-binding</keyword>
<keyword evidence="11 15" id="KW-1133">Transmembrane helix</keyword>
<dbReference type="Gene3D" id="3.30.70.100">
    <property type="match status" value="1"/>
</dbReference>
<dbReference type="EMBL" id="CP060723">
    <property type="protein sequence ID" value="QNN42684.1"/>
    <property type="molecule type" value="Genomic_DNA"/>
</dbReference>
<keyword evidence="8 15" id="KW-0812">Transmembrane</keyword>
<evidence type="ECO:0000256" key="14">
    <source>
        <dbReference type="ARBA" id="ARBA00045720"/>
    </source>
</evidence>
<dbReference type="NCBIfam" id="NF033556">
    <property type="entry name" value="MerTP_fusion"/>
    <property type="match status" value="1"/>
</dbReference>
<evidence type="ECO:0000256" key="1">
    <source>
        <dbReference type="ARBA" id="ARBA00004429"/>
    </source>
</evidence>
<dbReference type="GO" id="GO:0005886">
    <property type="term" value="C:plasma membrane"/>
    <property type="evidence" value="ECO:0007669"/>
    <property type="project" value="UniProtKB-SubCell"/>
</dbReference>
<gene>
    <name evidence="17" type="primary">merTP</name>
    <name evidence="17" type="ORF">H9L23_00765</name>
</gene>
<comment type="similarity">
    <text evidence="2">Belongs to the MerT family.</text>
</comment>
<dbReference type="Proteomes" id="UP000515806">
    <property type="component" value="Chromosome"/>
</dbReference>
<evidence type="ECO:0000256" key="4">
    <source>
        <dbReference type="ARBA" id="ARBA00022448"/>
    </source>
</evidence>
<feature type="domain" description="HMA" evidence="16">
    <location>
        <begin position="130"/>
        <end position="196"/>
    </location>
</feature>
<proteinExistence type="inferred from homology"/>
<dbReference type="Pfam" id="PF02411">
    <property type="entry name" value="MerT"/>
    <property type="match status" value="1"/>
</dbReference>
<feature type="transmembrane region" description="Helical" evidence="15">
    <location>
        <begin position="48"/>
        <end position="65"/>
    </location>
</feature>
<dbReference type="GO" id="GO:0046872">
    <property type="term" value="F:metal ion binding"/>
    <property type="evidence" value="ECO:0007669"/>
    <property type="project" value="UniProtKB-KW"/>
</dbReference>
<keyword evidence="5" id="KW-0475">Mercuric resistance</keyword>
<evidence type="ECO:0000256" key="7">
    <source>
        <dbReference type="ARBA" id="ARBA00022519"/>
    </source>
</evidence>
<comment type="function">
    <text evidence="14">Involved in mercury resistance. Probably transfers a mercuric ion from the periplasmic Hg(2+)-binding protein MerP to the cytoplasmic mercuric reductase MerA.</text>
</comment>
<dbReference type="Gene3D" id="1.10.287.910">
    <property type="entry name" value="bacterial mercury transporter, merf"/>
    <property type="match status" value="1"/>
</dbReference>
<keyword evidence="10" id="KW-0476">Mercury</keyword>
<keyword evidence="18" id="KW-1185">Reference proteome</keyword>
<organism evidence="17 18">
    <name type="scientific">Pedobacter roseus</name>
    <dbReference type="NCBI Taxonomy" id="336820"/>
    <lineage>
        <taxon>Bacteria</taxon>
        <taxon>Pseudomonadati</taxon>
        <taxon>Bacteroidota</taxon>
        <taxon>Sphingobacteriia</taxon>
        <taxon>Sphingobacteriales</taxon>
        <taxon>Sphingobacteriaceae</taxon>
        <taxon>Pedobacter</taxon>
    </lineage>
</organism>
<evidence type="ECO:0000256" key="3">
    <source>
        <dbReference type="ARBA" id="ARBA00017053"/>
    </source>
</evidence>
<dbReference type="GeneID" id="96616477"/>
<dbReference type="PROSITE" id="PS50846">
    <property type="entry name" value="HMA_2"/>
    <property type="match status" value="1"/>
</dbReference>
<dbReference type="CDD" id="cd00371">
    <property type="entry name" value="HMA"/>
    <property type="match status" value="1"/>
</dbReference>
<dbReference type="InterPro" id="IPR006121">
    <property type="entry name" value="HMA_dom"/>
</dbReference>
<sequence>MNKEIQKSWIAGLLSACTASLCCIVPFIAAVGGSAGSASIYFNWIEPYRPYMIVLTFILFGLSWYKILTKKPMPSDNCGCENERKNFMGSKKFLGIVTVVCGLLIAFPYYSNLFAGQGMKSSITTQEKLQTARLSINGMSCAGCTDHIDKGLSGIRGIARSTTSFEKAMTTVIYNPDSISADSISKKIKQIGYRNSLIEKN</sequence>
<dbReference type="SUPFAM" id="SSF55008">
    <property type="entry name" value="HMA, heavy metal-associated domain"/>
    <property type="match status" value="1"/>
</dbReference>